<name>A0A553PIF2_TIGCA</name>
<comment type="caution">
    <text evidence="1">The sequence shown here is derived from an EMBL/GenBank/DDBJ whole genome shotgun (WGS) entry which is preliminary data.</text>
</comment>
<reference evidence="1 2" key="1">
    <citation type="journal article" date="2018" name="Nat. Ecol. Evol.">
        <title>Genomic signatures of mitonuclear coevolution across populations of Tigriopus californicus.</title>
        <authorList>
            <person name="Barreto F.S."/>
            <person name="Watson E.T."/>
            <person name="Lima T.G."/>
            <person name="Willett C.S."/>
            <person name="Edmands S."/>
            <person name="Li W."/>
            <person name="Burton R.S."/>
        </authorList>
    </citation>
    <scope>NUCLEOTIDE SEQUENCE [LARGE SCALE GENOMIC DNA]</scope>
    <source>
        <strain evidence="1 2">San Diego</strain>
    </source>
</reference>
<organism evidence="1 2">
    <name type="scientific">Tigriopus californicus</name>
    <name type="common">Marine copepod</name>
    <dbReference type="NCBI Taxonomy" id="6832"/>
    <lineage>
        <taxon>Eukaryota</taxon>
        <taxon>Metazoa</taxon>
        <taxon>Ecdysozoa</taxon>
        <taxon>Arthropoda</taxon>
        <taxon>Crustacea</taxon>
        <taxon>Multicrustacea</taxon>
        <taxon>Hexanauplia</taxon>
        <taxon>Copepoda</taxon>
        <taxon>Harpacticoida</taxon>
        <taxon>Harpacticidae</taxon>
        <taxon>Tigriopus</taxon>
    </lineage>
</organism>
<evidence type="ECO:0000313" key="2">
    <source>
        <dbReference type="Proteomes" id="UP000318571"/>
    </source>
</evidence>
<evidence type="ECO:0000313" key="1">
    <source>
        <dbReference type="EMBL" id="TRY77464.1"/>
    </source>
</evidence>
<gene>
    <name evidence="1" type="ORF">TCAL_16987</name>
</gene>
<dbReference type="EMBL" id="VCGU01000004">
    <property type="protein sequence ID" value="TRY77464.1"/>
    <property type="molecule type" value="Genomic_DNA"/>
</dbReference>
<accession>A0A553PIF2</accession>
<dbReference type="AlphaFoldDB" id="A0A553PIF2"/>
<keyword evidence="2" id="KW-1185">Reference proteome</keyword>
<proteinExistence type="predicted"/>
<protein>
    <submittedName>
        <fullName evidence="1">Uncharacterized protein</fullName>
    </submittedName>
</protein>
<sequence>MSNCKVLNGGGSNNAQSYTLNGRSVESLILQRILVSYLTENLAIKTQFNSIVNEMKQAVQDSSKEKTEAIIRSQADMLSKLGDILAAKLTPPQPPAMSPSVGLPSLTLPVTQPMSNGGMPVEQVSLHPLTFWLILIPWDILLEDASSGLTAHDPAYNMEDLEEHRKRGNLTHKPLDKRYSLIQVSHFSKLRRLNRICQYPPLE</sequence>
<dbReference type="Proteomes" id="UP000318571">
    <property type="component" value="Chromosome 5"/>
</dbReference>